<dbReference type="PANTHER" id="PTHR43537:SF45">
    <property type="entry name" value="GNTR FAMILY REGULATORY PROTEIN"/>
    <property type="match status" value="1"/>
</dbReference>
<dbReference type="InterPro" id="IPR008920">
    <property type="entry name" value="TF_FadR/GntR_C"/>
</dbReference>
<keyword evidence="2" id="KW-0238">DNA-binding</keyword>
<evidence type="ECO:0000313" key="5">
    <source>
        <dbReference type="EMBL" id="AHI22402.1"/>
    </source>
</evidence>
<dbReference type="Gene3D" id="1.20.120.530">
    <property type="entry name" value="GntR ligand-binding domain-like"/>
    <property type="match status" value="1"/>
</dbReference>
<keyword evidence="6" id="KW-1185">Reference proteome</keyword>
<gene>
    <name evidence="5" type="ORF">B843_05065</name>
</gene>
<reference evidence="5 6" key="1">
    <citation type="submission" date="2013-02" db="EMBL/GenBank/DDBJ databases">
        <title>The complete genome sequence of Corynebacterium vitaeruminis DSM 20294.</title>
        <authorList>
            <person name="Ruckert C."/>
            <person name="Albersmeier A."/>
            <person name="Kalinowski J."/>
        </authorList>
    </citation>
    <scope>NUCLEOTIDE SEQUENCE [LARGE SCALE GENOMIC DNA]</scope>
    <source>
        <strain evidence="6">ATCC 10234</strain>
    </source>
</reference>
<evidence type="ECO:0000313" key="6">
    <source>
        <dbReference type="Proteomes" id="UP000019222"/>
    </source>
</evidence>
<dbReference type="GO" id="GO:0003700">
    <property type="term" value="F:DNA-binding transcription factor activity"/>
    <property type="evidence" value="ECO:0007669"/>
    <property type="project" value="InterPro"/>
</dbReference>
<dbReference type="SMART" id="SM00895">
    <property type="entry name" value="FCD"/>
    <property type="match status" value="1"/>
</dbReference>
<dbReference type="HOGENOM" id="CLU_017584_5_5_11"/>
<dbReference type="InterPro" id="IPR036388">
    <property type="entry name" value="WH-like_DNA-bd_sf"/>
</dbReference>
<dbReference type="InterPro" id="IPR036390">
    <property type="entry name" value="WH_DNA-bd_sf"/>
</dbReference>
<protein>
    <submittedName>
        <fullName evidence="5">GntR family transcriptional regulator</fullName>
    </submittedName>
</protein>
<dbReference type="CDD" id="cd07377">
    <property type="entry name" value="WHTH_GntR"/>
    <property type="match status" value="1"/>
</dbReference>
<keyword evidence="3" id="KW-0804">Transcription</keyword>
<evidence type="ECO:0000256" key="2">
    <source>
        <dbReference type="ARBA" id="ARBA00023125"/>
    </source>
</evidence>
<name>W5XZR5_9CORY</name>
<evidence type="ECO:0000259" key="4">
    <source>
        <dbReference type="PROSITE" id="PS50949"/>
    </source>
</evidence>
<dbReference type="Pfam" id="PF07729">
    <property type="entry name" value="FCD"/>
    <property type="match status" value="1"/>
</dbReference>
<accession>W5XZR5</accession>
<dbReference type="RefSeq" id="WP_025252437.1">
    <property type="nucleotide sequence ID" value="NZ_CP004353.1"/>
</dbReference>
<evidence type="ECO:0000256" key="3">
    <source>
        <dbReference type="ARBA" id="ARBA00023163"/>
    </source>
</evidence>
<dbReference type="PROSITE" id="PS50949">
    <property type="entry name" value="HTH_GNTR"/>
    <property type="match status" value="1"/>
</dbReference>
<feature type="domain" description="HTH gntR-type" evidence="4">
    <location>
        <begin position="8"/>
        <end position="75"/>
    </location>
</feature>
<dbReference type="Gene3D" id="1.10.10.10">
    <property type="entry name" value="Winged helix-like DNA-binding domain superfamily/Winged helix DNA-binding domain"/>
    <property type="match status" value="1"/>
</dbReference>
<dbReference type="Pfam" id="PF00392">
    <property type="entry name" value="GntR"/>
    <property type="match status" value="1"/>
</dbReference>
<dbReference type="InterPro" id="IPR011711">
    <property type="entry name" value="GntR_C"/>
</dbReference>
<dbReference type="eggNOG" id="COG1802">
    <property type="taxonomic scope" value="Bacteria"/>
</dbReference>
<dbReference type="PATRIC" id="fig|1224164.3.peg.1010"/>
<dbReference type="STRING" id="1224164.B843_05065"/>
<dbReference type="PANTHER" id="PTHR43537">
    <property type="entry name" value="TRANSCRIPTIONAL REGULATOR, GNTR FAMILY"/>
    <property type="match status" value="1"/>
</dbReference>
<evidence type="ECO:0000256" key="1">
    <source>
        <dbReference type="ARBA" id="ARBA00023015"/>
    </source>
</evidence>
<dbReference type="KEGG" id="cvt:B843_05065"/>
<dbReference type="SUPFAM" id="SSF48008">
    <property type="entry name" value="GntR ligand-binding domain-like"/>
    <property type="match status" value="1"/>
</dbReference>
<dbReference type="SUPFAM" id="SSF46785">
    <property type="entry name" value="Winged helix' DNA-binding domain"/>
    <property type="match status" value="1"/>
</dbReference>
<dbReference type="GO" id="GO:0003677">
    <property type="term" value="F:DNA binding"/>
    <property type="evidence" value="ECO:0007669"/>
    <property type="project" value="UniProtKB-KW"/>
</dbReference>
<dbReference type="SMART" id="SM00345">
    <property type="entry name" value="HTH_GNTR"/>
    <property type="match status" value="1"/>
</dbReference>
<sequence length="217" mass="24427">MPKEALLVSTVARVTGEISRMVMEGALKPGEKLNEVAFATKFDVSRNTLREAFRTLIRDGLLVHYINRGVYVKSFELDEVEKLYQFRRFMQISCISFFEANARCSSLADAMLLAATRAAEAAGAGDWGAVAHHNNEFHLRIFDIPDNEQVREIGRDIVVQFRLVFMNSGQGPDVHGPFIQRNKEIAEALAAGETDRACELLDDYLGRSLEVARARYR</sequence>
<keyword evidence="1" id="KW-0805">Transcription regulation</keyword>
<dbReference type="AlphaFoldDB" id="W5XZR5"/>
<organism evidence="5 6">
    <name type="scientific">Corynebacterium vitaeruminis DSM 20294</name>
    <dbReference type="NCBI Taxonomy" id="1224164"/>
    <lineage>
        <taxon>Bacteria</taxon>
        <taxon>Bacillati</taxon>
        <taxon>Actinomycetota</taxon>
        <taxon>Actinomycetes</taxon>
        <taxon>Mycobacteriales</taxon>
        <taxon>Corynebacteriaceae</taxon>
        <taxon>Corynebacterium</taxon>
    </lineage>
</organism>
<dbReference type="InterPro" id="IPR000524">
    <property type="entry name" value="Tscrpt_reg_HTH_GntR"/>
</dbReference>
<dbReference type="EMBL" id="CP004353">
    <property type="protein sequence ID" value="AHI22402.1"/>
    <property type="molecule type" value="Genomic_DNA"/>
</dbReference>
<dbReference type="Proteomes" id="UP000019222">
    <property type="component" value="Chromosome"/>
</dbReference>
<proteinExistence type="predicted"/>